<reference evidence="3 4" key="1">
    <citation type="journal article" date="2014" name="PLoS ONE">
        <title>The first complete genome sequence of the class fimbriimonadia in the phylum armatimonadetes.</title>
        <authorList>
            <person name="Hu Z.Y."/>
            <person name="Wang Y.Z."/>
            <person name="Im W.T."/>
            <person name="Wang S.Y."/>
            <person name="Zhao G.P."/>
            <person name="Zheng H.J."/>
            <person name="Quan Z.X."/>
        </authorList>
    </citation>
    <scope>NUCLEOTIDE SEQUENCE [LARGE SCALE GENOMIC DNA]</scope>
    <source>
        <strain evidence="3">Gsoil 348</strain>
    </source>
</reference>
<dbReference type="GO" id="GO:0003677">
    <property type="term" value="F:DNA binding"/>
    <property type="evidence" value="ECO:0007669"/>
    <property type="project" value="UniProtKB-KW"/>
</dbReference>
<dbReference type="PROSITE" id="PS50943">
    <property type="entry name" value="HTH_CROC1"/>
    <property type="match status" value="1"/>
</dbReference>
<dbReference type="SUPFAM" id="SSF51182">
    <property type="entry name" value="RmlC-like cupins"/>
    <property type="match status" value="1"/>
</dbReference>
<dbReference type="Pfam" id="PF01381">
    <property type="entry name" value="HTH_3"/>
    <property type="match status" value="1"/>
</dbReference>
<dbReference type="PANTHER" id="PTHR46797:SF1">
    <property type="entry name" value="METHYLPHOSPHONATE SYNTHASE"/>
    <property type="match status" value="1"/>
</dbReference>
<dbReference type="Pfam" id="PF07883">
    <property type="entry name" value="Cupin_2"/>
    <property type="match status" value="1"/>
</dbReference>
<dbReference type="SUPFAM" id="SSF47413">
    <property type="entry name" value="lambda repressor-like DNA-binding domains"/>
    <property type="match status" value="1"/>
</dbReference>
<gene>
    <name evidence="3" type="ORF">OP10G_0315</name>
</gene>
<organism evidence="3 4">
    <name type="scientific">Fimbriimonas ginsengisoli Gsoil 348</name>
    <dbReference type="NCBI Taxonomy" id="661478"/>
    <lineage>
        <taxon>Bacteria</taxon>
        <taxon>Bacillati</taxon>
        <taxon>Armatimonadota</taxon>
        <taxon>Fimbriimonadia</taxon>
        <taxon>Fimbriimonadales</taxon>
        <taxon>Fimbriimonadaceae</taxon>
        <taxon>Fimbriimonas</taxon>
    </lineage>
</organism>
<dbReference type="OrthoDB" id="9814553at2"/>
<dbReference type="InterPro" id="IPR010982">
    <property type="entry name" value="Lambda_DNA-bd_dom_sf"/>
</dbReference>
<proteinExistence type="predicted"/>
<dbReference type="CDD" id="cd00093">
    <property type="entry name" value="HTH_XRE"/>
    <property type="match status" value="1"/>
</dbReference>
<dbReference type="GO" id="GO:0005829">
    <property type="term" value="C:cytosol"/>
    <property type="evidence" value="ECO:0007669"/>
    <property type="project" value="TreeGrafter"/>
</dbReference>
<dbReference type="Proteomes" id="UP000027982">
    <property type="component" value="Chromosome"/>
</dbReference>
<dbReference type="AlphaFoldDB" id="A0A068NJ96"/>
<dbReference type="KEGG" id="fgi:OP10G_0315"/>
<dbReference type="Gene3D" id="1.10.260.40">
    <property type="entry name" value="lambda repressor-like DNA-binding domains"/>
    <property type="match status" value="1"/>
</dbReference>
<evidence type="ECO:0000256" key="1">
    <source>
        <dbReference type="ARBA" id="ARBA00023125"/>
    </source>
</evidence>
<evidence type="ECO:0000259" key="2">
    <source>
        <dbReference type="PROSITE" id="PS50943"/>
    </source>
</evidence>
<dbReference type="CDD" id="cd02209">
    <property type="entry name" value="cupin_XRE_C"/>
    <property type="match status" value="1"/>
</dbReference>
<dbReference type="RefSeq" id="WP_025227647.1">
    <property type="nucleotide sequence ID" value="NZ_CP007139.1"/>
</dbReference>
<name>A0A068NJ96_FIMGI</name>
<accession>A0A068NJ96</accession>
<dbReference type="InterPro" id="IPR001387">
    <property type="entry name" value="Cro/C1-type_HTH"/>
</dbReference>
<dbReference type="InterPro" id="IPR014710">
    <property type="entry name" value="RmlC-like_jellyroll"/>
</dbReference>
<dbReference type="InterPro" id="IPR011051">
    <property type="entry name" value="RmlC_Cupin_sf"/>
</dbReference>
<keyword evidence="4" id="KW-1185">Reference proteome</keyword>
<dbReference type="PANTHER" id="PTHR46797">
    <property type="entry name" value="HTH-TYPE TRANSCRIPTIONAL REGULATOR"/>
    <property type="match status" value="1"/>
</dbReference>
<sequence>MEPNRDLQAWLKHEAETQALIRDVPGTVLGGRLRRARLRMGLSIRDLAKMANVNKNSVVRMEGGGAPHVTTLLKVCVALGIHVASLAKPSGSENEVVVIHRASDDRWYDLTDFGAGPLGGLDRPLSSQERAAMVKKGTKTPLLILTSRLESGRLLPTVIELYQASEPRSHVGEEFVYVLEGTATVTVGQNSFDLGCGESATFWSAEEHVYAPASEAPLPVRVLSVRIDDRAS</sequence>
<evidence type="ECO:0000313" key="3">
    <source>
        <dbReference type="EMBL" id="AIE83683.1"/>
    </source>
</evidence>
<dbReference type="HOGENOM" id="CLU_085376_3_2_0"/>
<dbReference type="GO" id="GO:0003700">
    <property type="term" value="F:DNA-binding transcription factor activity"/>
    <property type="evidence" value="ECO:0007669"/>
    <property type="project" value="TreeGrafter"/>
</dbReference>
<dbReference type="SMART" id="SM00530">
    <property type="entry name" value="HTH_XRE"/>
    <property type="match status" value="1"/>
</dbReference>
<dbReference type="InterPro" id="IPR013096">
    <property type="entry name" value="Cupin_2"/>
</dbReference>
<evidence type="ECO:0000313" key="4">
    <source>
        <dbReference type="Proteomes" id="UP000027982"/>
    </source>
</evidence>
<protein>
    <submittedName>
        <fullName evidence="3">XRE family transcriptional regulator</fullName>
    </submittedName>
</protein>
<dbReference type="Gene3D" id="2.60.120.10">
    <property type="entry name" value="Jelly Rolls"/>
    <property type="match status" value="1"/>
</dbReference>
<keyword evidence="1" id="KW-0238">DNA-binding</keyword>
<feature type="domain" description="HTH cro/C1-type" evidence="2">
    <location>
        <begin position="33"/>
        <end position="86"/>
    </location>
</feature>
<dbReference type="InterPro" id="IPR050807">
    <property type="entry name" value="TransReg_Diox_bact_type"/>
</dbReference>
<dbReference type="EMBL" id="CP007139">
    <property type="protein sequence ID" value="AIE83683.1"/>
    <property type="molecule type" value="Genomic_DNA"/>
</dbReference>